<accession>A0AAE1VYG2</accession>
<dbReference type="GO" id="GO:0050661">
    <property type="term" value="F:NADP binding"/>
    <property type="evidence" value="ECO:0007669"/>
    <property type="project" value="InterPro"/>
</dbReference>
<dbReference type="InterPro" id="IPR020946">
    <property type="entry name" value="Flavin_mOase-like"/>
</dbReference>
<keyword evidence="3 7" id="KW-0285">Flavoprotein</keyword>
<dbReference type="GO" id="GO:0004499">
    <property type="term" value="F:N,N-dimethylaniline monooxygenase activity"/>
    <property type="evidence" value="ECO:0007669"/>
    <property type="project" value="InterPro"/>
</dbReference>
<dbReference type="PRINTS" id="PR00368">
    <property type="entry name" value="FADPNR"/>
</dbReference>
<evidence type="ECO:0000256" key="2">
    <source>
        <dbReference type="ARBA" id="ARBA00009183"/>
    </source>
</evidence>
<evidence type="ECO:0000313" key="8">
    <source>
        <dbReference type="EMBL" id="KAK4381806.1"/>
    </source>
</evidence>
<reference evidence="8" key="2">
    <citation type="journal article" date="2024" name="Plant">
        <title>Genomic evolution and insights into agronomic trait innovations of Sesamum species.</title>
        <authorList>
            <person name="Miao H."/>
            <person name="Wang L."/>
            <person name="Qu L."/>
            <person name="Liu H."/>
            <person name="Sun Y."/>
            <person name="Le M."/>
            <person name="Wang Q."/>
            <person name="Wei S."/>
            <person name="Zheng Y."/>
            <person name="Lin W."/>
            <person name="Duan Y."/>
            <person name="Cao H."/>
            <person name="Xiong S."/>
            <person name="Wang X."/>
            <person name="Wei L."/>
            <person name="Li C."/>
            <person name="Ma Q."/>
            <person name="Ju M."/>
            <person name="Zhao R."/>
            <person name="Li G."/>
            <person name="Mu C."/>
            <person name="Tian Q."/>
            <person name="Mei H."/>
            <person name="Zhang T."/>
            <person name="Gao T."/>
            <person name="Zhang H."/>
        </authorList>
    </citation>
    <scope>NUCLEOTIDE SEQUENCE</scope>
    <source>
        <strain evidence="8">K16</strain>
    </source>
</reference>
<keyword evidence="7 8" id="KW-0503">Monooxygenase</keyword>
<dbReference type="AlphaFoldDB" id="A0AAE1VYG2"/>
<dbReference type="SUPFAM" id="SSF51905">
    <property type="entry name" value="FAD/NAD(P)-binding domain"/>
    <property type="match status" value="1"/>
</dbReference>
<dbReference type="Pfam" id="PF00743">
    <property type="entry name" value="FMO-like"/>
    <property type="match status" value="1"/>
</dbReference>
<dbReference type="PANTHER" id="PTHR23023">
    <property type="entry name" value="DIMETHYLANILINE MONOOXYGENASE"/>
    <property type="match status" value="1"/>
</dbReference>
<dbReference type="InterPro" id="IPR000960">
    <property type="entry name" value="Flavin_mOase"/>
</dbReference>
<comment type="caution">
    <text evidence="8">The sequence shown here is derived from an EMBL/GenBank/DDBJ whole genome shotgun (WGS) entry which is preliminary data.</text>
</comment>
<comment type="similarity">
    <text evidence="2 7">Belongs to the FMO family.</text>
</comment>
<evidence type="ECO:0000256" key="1">
    <source>
        <dbReference type="ARBA" id="ARBA00001974"/>
    </source>
</evidence>
<dbReference type="InterPro" id="IPR036188">
    <property type="entry name" value="FAD/NAD-bd_sf"/>
</dbReference>
<dbReference type="EMBL" id="JACGWL010000810">
    <property type="protein sequence ID" value="KAK4381806.1"/>
    <property type="molecule type" value="Genomic_DNA"/>
</dbReference>
<evidence type="ECO:0000256" key="3">
    <source>
        <dbReference type="ARBA" id="ARBA00022630"/>
    </source>
</evidence>
<evidence type="ECO:0000256" key="6">
    <source>
        <dbReference type="ARBA" id="ARBA00023002"/>
    </source>
</evidence>
<comment type="cofactor">
    <cofactor evidence="1 7">
        <name>FAD</name>
        <dbReference type="ChEBI" id="CHEBI:57692"/>
    </cofactor>
</comment>
<dbReference type="EC" id="1.-.-.-" evidence="7"/>
<organism evidence="8 9">
    <name type="scientific">Sesamum angolense</name>
    <dbReference type="NCBI Taxonomy" id="2727404"/>
    <lineage>
        <taxon>Eukaryota</taxon>
        <taxon>Viridiplantae</taxon>
        <taxon>Streptophyta</taxon>
        <taxon>Embryophyta</taxon>
        <taxon>Tracheophyta</taxon>
        <taxon>Spermatophyta</taxon>
        <taxon>Magnoliopsida</taxon>
        <taxon>eudicotyledons</taxon>
        <taxon>Gunneridae</taxon>
        <taxon>Pentapetalae</taxon>
        <taxon>asterids</taxon>
        <taxon>lamiids</taxon>
        <taxon>Lamiales</taxon>
        <taxon>Pedaliaceae</taxon>
        <taxon>Sesamum</taxon>
    </lineage>
</organism>
<evidence type="ECO:0000256" key="7">
    <source>
        <dbReference type="RuleBase" id="RU361177"/>
    </source>
</evidence>
<dbReference type="InterPro" id="IPR050346">
    <property type="entry name" value="FMO-like"/>
</dbReference>
<protein>
    <recommendedName>
        <fullName evidence="7">Flavin-containing monooxygenase</fullName>
        <ecNumber evidence="7">1.-.-.-</ecNumber>
    </recommendedName>
</protein>
<keyword evidence="9" id="KW-1185">Reference proteome</keyword>
<keyword evidence="5" id="KW-0521">NADP</keyword>
<keyword evidence="4 7" id="KW-0274">FAD</keyword>
<dbReference type="PIRSF" id="PIRSF000332">
    <property type="entry name" value="FMO"/>
    <property type="match status" value="1"/>
</dbReference>
<dbReference type="Proteomes" id="UP001289374">
    <property type="component" value="Unassembled WGS sequence"/>
</dbReference>
<dbReference type="Gene3D" id="3.50.50.60">
    <property type="entry name" value="FAD/NAD(P)-binding domain"/>
    <property type="match status" value="1"/>
</dbReference>
<dbReference type="GO" id="GO:0050660">
    <property type="term" value="F:flavin adenine dinucleotide binding"/>
    <property type="evidence" value="ECO:0007669"/>
    <property type="project" value="InterPro"/>
</dbReference>
<gene>
    <name evidence="8" type="ORF">Sango_2933200</name>
</gene>
<evidence type="ECO:0000256" key="4">
    <source>
        <dbReference type="ARBA" id="ARBA00022827"/>
    </source>
</evidence>
<name>A0AAE1VYG2_9LAMI</name>
<evidence type="ECO:0000313" key="9">
    <source>
        <dbReference type="Proteomes" id="UP001289374"/>
    </source>
</evidence>
<reference evidence="8" key="1">
    <citation type="submission" date="2020-06" db="EMBL/GenBank/DDBJ databases">
        <authorList>
            <person name="Li T."/>
            <person name="Hu X."/>
            <person name="Zhang T."/>
            <person name="Song X."/>
            <person name="Zhang H."/>
            <person name="Dai N."/>
            <person name="Sheng W."/>
            <person name="Hou X."/>
            <person name="Wei L."/>
        </authorList>
    </citation>
    <scope>NUCLEOTIDE SEQUENCE</scope>
    <source>
        <strain evidence="8">K16</strain>
        <tissue evidence="8">Leaf</tissue>
    </source>
</reference>
<sequence>MEKRVAIIGAGISGLLACKYAASRGFNPVVFEAEEQVGGLWNHTIESTRLQNVKEFFQFSDFPWPSSVQDALPTNAQLLEYLQSYARHFELLPYIKFNSKVVSVSYVGECQEEMQSWELWGGSGKAFGSKGKWNLKVLHTKEESVEEYVVEFVVVCIGRFSGLPEIPSFAPGYGPEVFSGKVLHSMDYSAMDNVSAAEFIKGKRIAIIGSGKSAVDIAFECAKANGNDIPCTMIQRTVHWMLPHDAQPWGLSLGFLFFNRFTELLVHKPGEAFLSSILATSLSPLRWGMSKLIESYLRWRLPLKKYNMIPKESVLQETSSCQILFLPPNFYDKVEDGSIVLKKSQRLSFCKEGLILDGEDDPLRQISSSLQLDIKVMRSSKTSFLLRPFKTALQDLRPPQFLYTGKTNDPSKDSTASGNKLLGVSFESLHVRDEVQVARILSGRAFKLPSIKEMEEDIKKWEKYMKRYSGNGKFRRACIGGVPIWYNDQLCKDIGSNPRRKKGFLADLFEPYALADYKEL</sequence>
<proteinExistence type="inferred from homology"/>
<keyword evidence="6 7" id="KW-0560">Oxidoreductase</keyword>
<evidence type="ECO:0000256" key="5">
    <source>
        <dbReference type="ARBA" id="ARBA00022857"/>
    </source>
</evidence>
<dbReference type="PROSITE" id="PS51257">
    <property type="entry name" value="PROKAR_LIPOPROTEIN"/>
    <property type="match status" value="1"/>
</dbReference>
<dbReference type="FunFam" id="3.50.50.60:FF:000167">
    <property type="entry name" value="Flavin-containing monooxygenase"/>
    <property type="match status" value="1"/>
</dbReference>